<keyword evidence="9 13" id="KW-0067">ATP-binding</keyword>
<keyword evidence="10 14" id="KW-1133">Transmembrane helix</keyword>
<dbReference type="FunFam" id="3.30.200.20:FF:000526">
    <property type="entry name" value="Kinase family protein"/>
    <property type="match status" value="1"/>
</dbReference>
<dbReference type="AlphaFoldDB" id="A0A816RY75"/>
<evidence type="ECO:0000256" key="12">
    <source>
        <dbReference type="ARBA" id="ARBA00023157"/>
    </source>
</evidence>
<evidence type="ECO:0000256" key="10">
    <source>
        <dbReference type="ARBA" id="ARBA00022989"/>
    </source>
</evidence>
<evidence type="ECO:0000256" key="11">
    <source>
        <dbReference type="ARBA" id="ARBA00023136"/>
    </source>
</evidence>
<dbReference type="Gene3D" id="3.30.200.20">
    <property type="entry name" value="Phosphorylase Kinase, domain 1"/>
    <property type="match status" value="1"/>
</dbReference>
<feature type="binding site" evidence="13">
    <location>
        <position position="374"/>
    </location>
    <ligand>
        <name>ATP</name>
        <dbReference type="ChEBI" id="CHEBI:30616"/>
    </ligand>
</feature>
<sequence length="657" mass="72017">MTLATSTFWVLSFFTLWNLSSSEPMNCSDTSRLCTSFLAFKPNQNQTFSIIQSMFDALPSDITADAASGDVYVRKNCSCLTTTPHQYATNTTFTIRQNRSSVSDAVVSDYSGLAFPLNSTREARPGAVVSVQLLCGCSSGLWNYLMSYVTVNGDSVQSLSSRFGVSMDRIEEVNGISSPDYITTGDLIYIPLDSVPGVPYETKKINPPAPSPALTNINISAADQVNHTSKGGGHVPYIWIVGGLTVVLALLVICILVCICLRSSSCSSNDEDSGGGHSFQILRKSGLFCGSGRYNCCRSGDLRQTNSETQRNHQVVAIPKALGDGMFEIEKPTVFTYEEIRDATDGFADSNLLGHGNYGSVYFGLLREQEVAVKRMTATKTKEFAAEMKVLCKVHHSNLVELIGYAATSDELFVVYEYVQKGMLKNHLHDPQSKGNTPLSWIMRNQIALDAARGLEYIHEHTKTHYVHRDIKTSNILLDEAFRAKISDFGLAKLVEKTGEGEVSVTKVVGTYGYLAPEYLSDGRATSKSDVYAFGVVLFEIISGREAVIRTEAMGTKNPERRPLASTMLAALKNSPDSMNMTSLKEFVDPNMVDLYPHDCLFKIAMLAKQCVDDDPILRPNMKQVVISLSQILLSSIEWEATLAGNSQVFSGLVQGR</sequence>
<dbReference type="EMBL" id="HG994360">
    <property type="protein sequence ID" value="CAF2081305.1"/>
    <property type="molecule type" value="Genomic_DNA"/>
</dbReference>
<keyword evidence="8" id="KW-0418">Kinase</keyword>
<proteinExistence type="predicted"/>
<dbReference type="Gene3D" id="3.10.350.10">
    <property type="entry name" value="LysM domain"/>
    <property type="match status" value="1"/>
</dbReference>
<keyword evidence="2" id="KW-1003">Cell membrane</keyword>
<dbReference type="Pfam" id="PF07714">
    <property type="entry name" value="PK_Tyr_Ser-Thr"/>
    <property type="match status" value="1"/>
</dbReference>
<evidence type="ECO:0000313" key="18">
    <source>
        <dbReference type="EMBL" id="CAF2081305.1"/>
    </source>
</evidence>
<evidence type="ECO:0000256" key="14">
    <source>
        <dbReference type="SAM" id="Phobius"/>
    </source>
</evidence>
<dbReference type="GO" id="GO:0004674">
    <property type="term" value="F:protein serine/threonine kinase activity"/>
    <property type="evidence" value="ECO:0007669"/>
    <property type="project" value="UniProtKB-KW"/>
</dbReference>
<evidence type="ECO:0000256" key="8">
    <source>
        <dbReference type="ARBA" id="ARBA00022777"/>
    </source>
</evidence>
<comment type="subcellular location">
    <subcellularLocation>
        <location evidence="1">Cell membrane</location>
        <topology evidence="1">Single-pass membrane protein</topology>
    </subcellularLocation>
</comment>
<dbReference type="SMART" id="SM00257">
    <property type="entry name" value="LysM"/>
    <property type="match status" value="1"/>
</dbReference>
<dbReference type="InterPro" id="IPR036779">
    <property type="entry name" value="LysM_dom_sf"/>
</dbReference>
<feature type="domain" description="LysM" evidence="17">
    <location>
        <begin position="146"/>
        <end position="190"/>
    </location>
</feature>
<keyword evidence="4" id="KW-0808">Transferase</keyword>
<name>A0A816RY75_BRANA</name>
<gene>
    <name evidence="18" type="ORF">DARMORV10_A06P02170.1</name>
</gene>
<dbReference type="SMR" id="A0A816RY75"/>
<dbReference type="InterPro" id="IPR018392">
    <property type="entry name" value="LysM"/>
</dbReference>
<dbReference type="GO" id="GO:1901701">
    <property type="term" value="P:cellular response to oxygen-containing compound"/>
    <property type="evidence" value="ECO:0007669"/>
    <property type="project" value="UniProtKB-ARBA"/>
</dbReference>
<protein>
    <submittedName>
        <fullName evidence="18">(rape) hypothetical protein</fullName>
    </submittedName>
</protein>
<keyword evidence="12" id="KW-1015">Disulfide bond</keyword>
<feature type="transmembrane region" description="Helical" evidence="14">
    <location>
        <begin position="237"/>
        <end position="261"/>
    </location>
</feature>
<dbReference type="SUPFAM" id="SSF56112">
    <property type="entry name" value="Protein kinase-like (PK-like)"/>
    <property type="match status" value="1"/>
</dbReference>
<keyword evidence="11 14" id="KW-0472">Membrane</keyword>
<evidence type="ECO:0000256" key="9">
    <source>
        <dbReference type="ARBA" id="ARBA00022840"/>
    </source>
</evidence>
<dbReference type="PANTHER" id="PTHR46204:SF22">
    <property type="entry name" value="PROTEIN KINASE DOMAIN-CONTAINING PROTEIN"/>
    <property type="match status" value="1"/>
</dbReference>
<feature type="signal peptide" evidence="15">
    <location>
        <begin position="1"/>
        <end position="22"/>
    </location>
</feature>
<evidence type="ECO:0000259" key="17">
    <source>
        <dbReference type="PROSITE" id="PS51782"/>
    </source>
</evidence>
<dbReference type="Pfam" id="PF01476">
    <property type="entry name" value="LysM"/>
    <property type="match status" value="1"/>
</dbReference>
<dbReference type="InterPro" id="IPR000719">
    <property type="entry name" value="Prot_kinase_dom"/>
</dbReference>
<dbReference type="PROSITE" id="PS51782">
    <property type="entry name" value="LYSM"/>
    <property type="match status" value="1"/>
</dbReference>
<reference evidence="18" key="1">
    <citation type="submission" date="2021-01" db="EMBL/GenBank/DDBJ databases">
        <authorList>
            <consortium name="Genoscope - CEA"/>
            <person name="William W."/>
        </authorList>
    </citation>
    <scope>NUCLEOTIDE SEQUENCE</scope>
</reference>
<evidence type="ECO:0000256" key="1">
    <source>
        <dbReference type="ARBA" id="ARBA00004162"/>
    </source>
</evidence>
<dbReference type="PROSITE" id="PS50011">
    <property type="entry name" value="PROTEIN_KINASE_DOM"/>
    <property type="match status" value="1"/>
</dbReference>
<organism evidence="18">
    <name type="scientific">Brassica napus</name>
    <name type="common">Rape</name>
    <dbReference type="NCBI Taxonomy" id="3708"/>
    <lineage>
        <taxon>Eukaryota</taxon>
        <taxon>Viridiplantae</taxon>
        <taxon>Streptophyta</taxon>
        <taxon>Embryophyta</taxon>
        <taxon>Tracheophyta</taxon>
        <taxon>Spermatophyta</taxon>
        <taxon>Magnoliopsida</taxon>
        <taxon>eudicotyledons</taxon>
        <taxon>Gunneridae</taxon>
        <taxon>Pentapetalae</taxon>
        <taxon>rosids</taxon>
        <taxon>malvids</taxon>
        <taxon>Brassicales</taxon>
        <taxon>Brassicaceae</taxon>
        <taxon>Brassiceae</taxon>
        <taxon>Brassica</taxon>
    </lineage>
</organism>
<accession>A0A816RY75</accession>
<dbReference type="InterPro" id="IPR001245">
    <property type="entry name" value="Ser-Thr/Tyr_kinase_cat_dom"/>
</dbReference>
<dbReference type="InterPro" id="IPR017441">
    <property type="entry name" value="Protein_kinase_ATP_BS"/>
</dbReference>
<dbReference type="PROSITE" id="PS00107">
    <property type="entry name" value="PROTEIN_KINASE_ATP"/>
    <property type="match status" value="1"/>
</dbReference>
<evidence type="ECO:0000256" key="2">
    <source>
        <dbReference type="ARBA" id="ARBA00022475"/>
    </source>
</evidence>
<dbReference type="FunFam" id="1.10.510.10:FF:000468">
    <property type="entry name" value="PTI1-like tyrosine-protein kinase 3"/>
    <property type="match status" value="1"/>
</dbReference>
<dbReference type="GO" id="GO:0045087">
    <property type="term" value="P:innate immune response"/>
    <property type="evidence" value="ECO:0007669"/>
    <property type="project" value="InterPro"/>
</dbReference>
<dbReference type="GO" id="GO:0005524">
    <property type="term" value="F:ATP binding"/>
    <property type="evidence" value="ECO:0007669"/>
    <property type="project" value="UniProtKB-UniRule"/>
</dbReference>
<dbReference type="SUPFAM" id="SSF54106">
    <property type="entry name" value="LysM domain"/>
    <property type="match status" value="1"/>
</dbReference>
<dbReference type="Gene3D" id="1.10.510.10">
    <property type="entry name" value="Transferase(Phosphotransferase) domain 1"/>
    <property type="match status" value="1"/>
</dbReference>
<dbReference type="InterPro" id="IPR011009">
    <property type="entry name" value="Kinase-like_dom_sf"/>
</dbReference>
<dbReference type="GO" id="GO:0019199">
    <property type="term" value="F:transmembrane receptor protein kinase activity"/>
    <property type="evidence" value="ECO:0007669"/>
    <property type="project" value="InterPro"/>
</dbReference>
<dbReference type="InterPro" id="IPR008271">
    <property type="entry name" value="Ser/Thr_kinase_AS"/>
</dbReference>
<dbReference type="PANTHER" id="PTHR46204">
    <property type="entry name" value="CHITIN ELICITOR RECEPTOR KINASE 1-RELATED"/>
    <property type="match status" value="1"/>
</dbReference>
<evidence type="ECO:0000256" key="15">
    <source>
        <dbReference type="SAM" id="SignalP"/>
    </source>
</evidence>
<dbReference type="InterPro" id="IPR044812">
    <property type="entry name" value="CERK1/LYK3-like"/>
</dbReference>
<keyword evidence="3" id="KW-0723">Serine/threonine-protein kinase</keyword>
<evidence type="ECO:0000259" key="16">
    <source>
        <dbReference type="PROSITE" id="PS50011"/>
    </source>
</evidence>
<keyword evidence="6 15" id="KW-0732">Signal</keyword>
<feature type="chain" id="PRO_5032477402" evidence="15">
    <location>
        <begin position="23"/>
        <end position="657"/>
    </location>
</feature>
<dbReference type="PROSITE" id="PS00108">
    <property type="entry name" value="PROTEIN_KINASE_ST"/>
    <property type="match status" value="1"/>
</dbReference>
<dbReference type="Proteomes" id="UP001295469">
    <property type="component" value="Chromosome A06"/>
</dbReference>
<dbReference type="GO" id="GO:0005886">
    <property type="term" value="C:plasma membrane"/>
    <property type="evidence" value="ECO:0007669"/>
    <property type="project" value="UniProtKB-SubCell"/>
</dbReference>
<keyword evidence="5 14" id="KW-0812">Transmembrane</keyword>
<evidence type="ECO:0000256" key="6">
    <source>
        <dbReference type="ARBA" id="ARBA00022729"/>
    </source>
</evidence>
<evidence type="ECO:0000256" key="4">
    <source>
        <dbReference type="ARBA" id="ARBA00022679"/>
    </source>
</evidence>
<evidence type="ECO:0000256" key="13">
    <source>
        <dbReference type="PROSITE-ProRule" id="PRU10141"/>
    </source>
</evidence>
<feature type="domain" description="Protein kinase" evidence="16">
    <location>
        <begin position="347"/>
        <end position="634"/>
    </location>
</feature>
<dbReference type="SMART" id="SM00220">
    <property type="entry name" value="S_TKc"/>
    <property type="match status" value="1"/>
</dbReference>
<evidence type="ECO:0000256" key="5">
    <source>
        <dbReference type="ARBA" id="ARBA00022692"/>
    </source>
</evidence>
<evidence type="ECO:0000256" key="7">
    <source>
        <dbReference type="ARBA" id="ARBA00022741"/>
    </source>
</evidence>
<keyword evidence="7 13" id="KW-0547">Nucleotide-binding</keyword>
<evidence type="ECO:0000256" key="3">
    <source>
        <dbReference type="ARBA" id="ARBA00022527"/>
    </source>
</evidence>